<evidence type="ECO:0000256" key="1">
    <source>
        <dbReference type="SAM" id="MobiDB-lite"/>
    </source>
</evidence>
<dbReference type="OrthoDB" id="186626at2759"/>
<dbReference type="AlphaFoldDB" id="A0A8T9BJB2"/>
<protein>
    <submittedName>
        <fullName evidence="3">Uncharacterized protein</fullName>
    </submittedName>
</protein>
<accession>A0A8T9BJB2</accession>
<dbReference type="SUPFAM" id="SSF51735">
    <property type="entry name" value="NAD(P)-binding Rossmann-fold domains"/>
    <property type="match status" value="1"/>
</dbReference>
<keyword evidence="2" id="KW-1133">Transmembrane helix</keyword>
<comment type="caution">
    <text evidence="3">The sequence shown here is derived from an EMBL/GenBank/DDBJ whole genome shotgun (WGS) entry which is preliminary data.</text>
</comment>
<name>A0A8T9BJB2_9HELO</name>
<dbReference type="Proteomes" id="UP000469559">
    <property type="component" value="Unassembled WGS sequence"/>
</dbReference>
<reference evidence="3 4" key="1">
    <citation type="submission" date="2018-05" db="EMBL/GenBank/DDBJ databases">
        <title>Whole genome sequencing for identification of molecular markers to develop diagnostic detection tools for the regulated plant pathogen Lachnellula willkommii.</title>
        <authorList>
            <person name="Giroux E."/>
            <person name="Bilodeau G."/>
        </authorList>
    </citation>
    <scope>NUCLEOTIDE SEQUENCE [LARGE SCALE GENOMIC DNA]</scope>
    <source>
        <strain evidence="3 4">CBS 203.66</strain>
    </source>
</reference>
<sequence>MASTNSKSAIYPHIIPNISLVLLYAFFTPLCTFITILSSISSPFTKTSKHIKHHRQWRKTSSSTFRPRTVLVTGVGSAKGLTLARAFYRAGHRVLGADFEPYLFPVCGHFSASIDVFYRLSKPTKEENGTAEYILDIFSLVQKEKVELWVSCSDVAAVDDVEVAEILETRTKCKTVQFDHTLTETLAQIPSFLQSAKENGLDVPESHVVTSETEALNAIYPSSPRAGPSRKSFLMSPIRPNANQSSKPIPLFPTLPEAESQIRALNPTPFNPFFIQEDIAGTEYKTYSLILHGEVKAFVAYHCTYTTNLITALPFSSAISQALLHYTKTYISSSTTNPKNGHLSLTFRVPPPTSITSKTPHNPQLPSFETTSPLHQPHAISAYPGISTGILLFTAESEDLAEAYLSILPGHEPLGIANGHRDPSQIIIPKPSVRSRYWIGPEIVAGVFGFFFGVQGWGRWWWRWMDGLGILVEGRDAVWEVWDPWPWWWLYVGYWPGVFVGCVLGGRRWRGVDFGEGKVSWDEAEEGR</sequence>
<evidence type="ECO:0000313" key="4">
    <source>
        <dbReference type="Proteomes" id="UP000469559"/>
    </source>
</evidence>
<feature type="compositionally biased region" description="Polar residues" evidence="1">
    <location>
        <begin position="354"/>
        <end position="372"/>
    </location>
</feature>
<keyword evidence="2" id="KW-0472">Membrane</keyword>
<organism evidence="3 4">
    <name type="scientific">Lachnellula arida</name>
    <dbReference type="NCBI Taxonomy" id="1316785"/>
    <lineage>
        <taxon>Eukaryota</taxon>
        <taxon>Fungi</taxon>
        <taxon>Dikarya</taxon>
        <taxon>Ascomycota</taxon>
        <taxon>Pezizomycotina</taxon>
        <taxon>Leotiomycetes</taxon>
        <taxon>Helotiales</taxon>
        <taxon>Lachnaceae</taxon>
        <taxon>Lachnellula</taxon>
    </lineage>
</organism>
<feature type="region of interest" description="Disordered" evidence="1">
    <location>
        <begin position="352"/>
        <end position="372"/>
    </location>
</feature>
<proteinExistence type="predicted"/>
<feature type="transmembrane region" description="Helical" evidence="2">
    <location>
        <begin position="20"/>
        <end position="40"/>
    </location>
</feature>
<feature type="transmembrane region" description="Helical" evidence="2">
    <location>
        <begin position="437"/>
        <end position="458"/>
    </location>
</feature>
<dbReference type="Gene3D" id="3.40.50.20">
    <property type="match status" value="1"/>
</dbReference>
<gene>
    <name evidence="3" type="ORF">LARI1_G003105</name>
</gene>
<dbReference type="InterPro" id="IPR036291">
    <property type="entry name" value="NAD(P)-bd_dom_sf"/>
</dbReference>
<feature type="transmembrane region" description="Helical" evidence="2">
    <location>
        <begin position="488"/>
        <end position="506"/>
    </location>
</feature>
<dbReference type="EMBL" id="QGMF01000105">
    <property type="protein sequence ID" value="TVY19461.1"/>
    <property type="molecule type" value="Genomic_DNA"/>
</dbReference>
<keyword evidence="4" id="KW-1185">Reference proteome</keyword>
<keyword evidence="2" id="KW-0812">Transmembrane</keyword>
<evidence type="ECO:0000256" key="2">
    <source>
        <dbReference type="SAM" id="Phobius"/>
    </source>
</evidence>
<evidence type="ECO:0000313" key="3">
    <source>
        <dbReference type="EMBL" id="TVY19461.1"/>
    </source>
</evidence>